<reference evidence="4" key="1">
    <citation type="journal article" date="2019" name="Int. J. Syst. Evol. Microbiol.">
        <title>The Global Catalogue of Microorganisms (GCM) 10K type strain sequencing project: providing services to taxonomists for standard genome sequencing and annotation.</title>
        <authorList>
            <consortium name="The Broad Institute Genomics Platform"/>
            <consortium name="The Broad Institute Genome Sequencing Center for Infectious Disease"/>
            <person name="Wu L."/>
            <person name="Ma J."/>
        </authorList>
    </citation>
    <scope>NUCLEOTIDE SEQUENCE [LARGE SCALE GENOMIC DNA]</scope>
    <source>
        <strain evidence="4">CCM 8896</strain>
    </source>
</reference>
<gene>
    <name evidence="3" type="ORF">ACFQ5M_11770</name>
</gene>
<dbReference type="PANTHER" id="PTHR43031:SF18">
    <property type="entry name" value="RHODANESE-RELATED SULFURTRANSFERASES"/>
    <property type="match status" value="1"/>
</dbReference>
<keyword evidence="1" id="KW-0472">Membrane</keyword>
<dbReference type="InterPro" id="IPR050229">
    <property type="entry name" value="GlpE_sulfurtransferase"/>
</dbReference>
<dbReference type="Pfam" id="PF00581">
    <property type="entry name" value="Rhodanese"/>
    <property type="match status" value="1"/>
</dbReference>
<dbReference type="SUPFAM" id="SSF52821">
    <property type="entry name" value="Rhodanese/Cell cycle control phosphatase"/>
    <property type="match status" value="1"/>
</dbReference>
<dbReference type="EMBL" id="JBHTOP010000026">
    <property type="protein sequence ID" value="MFD1672780.1"/>
    <property type="molecule type" value="Genomic_DNA"/>
</dbReference>
<feature type="domain" description="Rhodanese" evidence="2">
    <location>
        <begin position="44"/>
        <end position="132"/>
    </location>
</feature>
<dbReference type="CDD" id="cd00158">
    <property type="entry name" value="RHOD"/>
    <property type="match status" value="1"/>
</dbReference>
<dbReference type="Proteomes" id="UP001597267">
    <property type="component" value="Unassembled WGS sequence"/>
</dbReference>
<dbReference type="InterPro" id="IPR001763">
    <property type="entry name" value="Rhodanese-like_dom"/>
</dbReference>
<dbReference type="InterPro" id="IPR036873">
    <property type="entry name" value="Rhodanese-like_dom_sf"/>
</dbReference>
<name>A0ABW4J9Z7_9LACO</name>
<feature type="transmembrane region" description="Helical" evidence="1">
    <location>
        <begin position="6"/>
        <end position="27"/>
    </location>
</feature>
<accession>A0ABW4J9Z7</accession>
<evidence type="ECO:0000256" key="1">
    <source>
        <dbReference type="SAM" id="Phobius"/>
    </source>
</evidence>
<keyword evidence="4" id="KW-1185">Reference proteome</keyword>
<comment type="caution">
    <text evidence="3">The sequence shown here is derived from an EMBL/GenBank/DDBJ whole genome shotgun (WGS) entry which is preliminary data.</text>
</comment>
<evidence type="ECO:0000259" key="2">
    <source>
        <dbReference type="PROSITE" id="PS50206"/>
    </source>
</evidence>
<sequence length="134" mass="15536">MSGFWMINIVLLAVILGFGGNWLYYWLRAKQLKAGLSEADFESTMRKAQLIDLREKKDFDAGHILGARSLPYTTLKQRIGELRKDLPVYVYDDGQNISIRATLKLRKAGFEKVNWLNDGYRSWQGKTKKKKSNY</sequence>
<evidence type="ECO:0000313" key="4">
    <source>
        <dbReference type="Proteomes" id="UP001597267"/>
    </source>
</evidence>
<dbReference type="RefSeq" id="WP_376923127.1">
    <property type="nucleotide sequence ID" value="NZ_JBHTOP010000026.1"/>
</dbReference>
<dbReference type="PANTHER" id="PTHR43031">
    <property type="entry name" value="FAD-DEPENDENT OXIDOREDUCTASE"/>
    <property type="match status" value="1"/>
</dbReference>
<protein>
    <submittedName>
        <fullName evidence="3">Rhodanese-like domain-containing protein</fullName>
    </submittedName>
</protein>
<dbReference type="PROSITE" id="PS50206">
    <property type="entry name" value="RHODANESE_3"/>
    <property type="match status" value="1"/>
</dbReference>
<dbReference type="SMART" id="SM00450">
    <property type="entry name" value="RHOD"/>
    <property type="match status" value="1"/>
</dbReference>
<evidence type="ECO:0000313" key="3">
    <source>
        <dbReference type="EMBL" id="MFD1672780.1"/>
    </source>
</evidence>
<keyword evidence="1" id="KW-1133">Transmembrane helix</keyword>
<keyword evidence="1" id="KW-0812">Transmembrane</keyword>
<proteinExistence type="predicted"/>
<dbReference type="Gene3D" id="3.40.250.10">
    <property type="entry name" value="Rhodanese-like domain"/>
    <property type="match status" value="1"/>
</dbReference>
<organism evidence="3 4">
    <name type="scientific">Agrilactobacillus yilanensis</name>
    <dbReference type="NCBI Taxonomy" id="2485997"/>
    <lineage>
        <taxon>Bacteria</taxon>
        <taxon>Bacillati</taxon>
        <taxon>Bacillota</taxon>
        <taxon>Bacilli</taxon>
        <taxon>Lactobacillales</taxon>
        <taxon>Lactobacillaceae</taxon>
        <taxon>Agrilactobacillus</taxon>
    </lineage>
</organism>